<sequence length="165" mass="19016">MAEEGEWVTVCRSKQETVKNKSKSVSNHDNQTIWSEGNQNVNKQYPSVRRHFEGDPDEKQMTLDEYKSLRESKTKVNAVKVPTGYIWQGIQQINDNQSADEHKESLQNEQSNNKRKFISIPLVFKSFNYETPYTSGSEPPKSYQTSSQHSNRNGPRCVSRNGRES</sequence>
<evidence type="ECO:0000313" key="4">
    <source>
        <dbReference type="Proteomes" id="UP000663825"/>
    </source>
</evidence>
<protein>
    <recommendedName>
        <fullName evidence="2">Hyaluronan/mRNA-binding protein domain-containing protein</fullName>
    </recommendedName>
</protein>
<feature type="region of interest" description="Disordered" evidence="1">
    <location>
        <begin position="19"/>
        <end position="43"/>
    </location>
</feature>
<evidence type="ECO:0000313" key="3">
    <source>
        <dbReference type="EMBL" id="CAF3164889.1"/>
    </source>
</evidence>
<evidence type="ECO:0000256" key="1">
    <source>
        <dbReference type="SAM" id="MobiDB-lite"/>
    </source>
</evidence>
<dbReference type="Proteomes" id="UP000663825">
    <property type="component" value="Unassembled WGS sequence"/>
</dbReference>
<name>A0A817PNN5_9BILA</name>
<comment type="caution">
    <text evidence="3">The sequence shown here is derived from an EMBL/GenBank/DDBJ whole genome shotgun (WGS) entry which is preliminary data.</text>
</comment>
<evidence type="ECO:0000259" key="2">
    <source>
        <dbReference type="Pfam" id="PF04774"/>
    </source>
</evidence>
<proteinExistence type="predicted"/>
<dbReference type="AlphaFoldDB" id="A0A817PNN5"/>
<feature type="domain" description="Hyaluronan/mRNA-binding protein" evidence="2">
    <location>
        <begin position="15"/>
        <end position="80"/>
    </location>
</feature>
<feature type="compositionally biased region" description="Polar residues" evidence="1">
    <location>
        <begin position="129"/>
        <end position="153"/>
    </location>
</feature>
<reference evidence="3" key="1">
    <citation type="submission" date="2021-02" db="EMBL/GenBank/DDBJ databases">
        <authorList>
            <person name="Nowell W R."/>
        </authorList>
    </citation>
    <scope>NUCLEOTIDE SEQUENCE</scope>
</reference>
<feature type="compositionally biased region" description="Polar residues" evidence="1">
    <location>
        <begin position="23"/>
        <end position="43"/>
    </location>
</feature>
<dbReference type="InterPro" id="IPR006861">
    <property type="entry name" value="HABP4_PAIRBP1-bd"/>
</dbReference>
<dbReference type="OrthoDB" id="10419940at2759"/>
<dbReference type="EMBL" id="CAJNXB010001421">
    <property type="protein sequence ID" value="CAF3164889.1"/>
    <property type="molecule type" value="Genomic_DNA"/>
</dbReference>
<gene>
    <name evidence="3" type="ORF">TIS948_LOCUS10488</name>
</gene>
<feature type="region of interest" description="Disordered" evidence="1">
    <location>
        <begin position="96"/>
        <end position="115"/>
    </location>
</feature>
<feature type="region of interest" description="Disordered" evidence="1">
    <location>
        <begin position="129"/>
        <end position="165"/>
    </location>
</feature>
<dbReference type="Pfam" id="PF04774">
    <property type="entry name" value="HABP4_PAI-RBP1"/>
    <property type="match status" value="1"/>
</dbReference>
<accession>A0A817PNN5</accession>
<organism evidence="3 4">
    <name type="scientific">Rotaria socialis</name>
    <dbReference type="NCBI Taxonomy" id="392032"/>
    <lineage>
        <taxon>Eukaryota</taxon>
        <taxon>Metazoa</taxon>
        <taxon>Spiralia</taxon>
        <taxon>Gnathifera</taxon>
        <taxon>Rotifera</taxon>
        <taxon>Eurotatoria</taxon>
        <taxon>Bdelloidea</taxon>
        <taxon>Philodinida</taxon>
        <taxon>Philodinidae</taxon>
        <taxon>Rotaria</taxon>
    </lineage>
</organism>